<feature type="transmembrane region" description="Helical" evidence="1">
    <location>
        <begin position="70"/>
        <end position="89"/>
    </location>
</feature>
<dbReference type="Proteomes" id="UP000193978">
    <property type="component" value="Chromosome"/>
</dbReference>
<keyword evidence="1" id="KW-0472">Membrane</keyword>
<organism evidence="2 3">
    <name type="scientific">Methylocystis bryophila</name>
    <dbReference type="NCBI Taxonomy" id="655015"/>
    <lineage>
        <taxon>Bacteria</taxon>
        <taxon>Pseudomonadati</taxon>
        <taxon>Pseudomonadota</taxon>
        <taxon>Alphaproteobacteria</taxon>
        <taxon>Hyphomicrobiales</taxon>
        <taxon>Methylocystaceae</taxon>
        <taxon>Methylocystis</taxon>
    </lineage>
</organism>
<keyword evidence="3" id="KW-1185">Reference proteome</keyword>
<reference evidence="2 3" key="1">
    <citation type="submission" date="2017-02" db="EMBL/GenBank/DDBJ databases">
        <authorList>
            <person name="Peterson S.W."/>
        </authorList>
    </citation>
    <scope>NUCLEOTIDE SEQUENCE [LARGE SCALE GENOMIC DNA]</scope>
    <source>
        <strain evidence="2 3">S285</strain>
    </source>
</reference>
<evidence type="ECO:0000313" key="3">
    <source>
        <dbReference type="Proteomes" id="UP000193978"/>
    </source>
</evidence>
<feature type="transmembrane region" description="Helical" evidence="1">
    <location>
        <begin position="20"/>
        <end position="42"/>
    </location>
</feature>
<dbReference type="RefSeq" id="WP_085772279.1">
    <property type="nucleotide sequence ID" value="NZ_AP027149.1"/>
</dbReference>
<dbReference type="AlphaFoldDB" id="A0A1W6MX41"/>
<dbReference type="KEGG" id="mbry:B1812_14900"/>
<protein>
    <submittedName>
        <fullName evidence="2">Uncharacterized protein</fullName>
    </submittedName>
</protein>
<dbReference type="PROSITE" id="PS51257">
    <property type="entry name" value="PROKAR_LIPOPROTEIN"/>
    <property type="match status" value="1"/>
</dbReference>
<evidence type="ECO:0000256" key="1">
    <source>
        <dbReference type="SAM" id="Phobius"/>
    </source>
</evidence>
<gene>
    <name evidence="2" type="ORF">B1812_14900</name>
</gene>
<proteinExistence type="predicted"/>
<dbReference type="STRING" id="655015.B1812_14900"/>
<sequence>MRGDPLAPRQPPHMIMTHGSLASGCIALAASLSVSLILDWATHDDKPAQAVRLDDRKTWRRPARRVDAQWGALVGAALFIALIGAALAFG</sequence>
<name>A0A1W6MX41_9HYPH</name>
<keyword evidence="1" id="KW-1133">Transmembrane helix</keyword>
<dbReference type="EMBL" id="CP019948">
    <property type="protein sequence ID" value="ARN82157.1"/>
    <property type="molecule type" value="Genomic_DNA"/>
</dbReference>
<evidence type="ECO:0000313" key="2">
    <source>
        <dbReference type="EMBL" id="ARN82157.1"/>
    </source>
</evidence>
<keyword evidence="1" id="KW-0812">Transmembrane</keyword>
<accession>A0A1W6MX41</accession>